<protein>
    <submittedName>
        <fullName evidence="1">RCG25131</fullName>
    </submittedName>
</protein>
<dbReference type="AlphaFoldDB" id="A6I207"/>
<organism evidence="1 2">
    <name type="scientific">Rattus norvegicus</name>
    <name type="common">Rat</name>
    <dbReference type="NCBI Taxonomy" id="10116"/>
    <lineage>
        <taxon>Eukaryota</taxon>
        <taxon>Metazoa</taxon>
        <taxon>Chordata</taxon>
        <taxon>Craniata</taxon>
        <taxon>Vertebrata</taxon>
        <taxon>Euteleostomi</taxon>
        <taxon>Mammalia</taxon>
        <taxon>Eutheria</taxon>
        <taxon>Euarchontoglires</taxon>
        <taxon>Glires</taxon>
        <taxon>Rodentia</taxon>
        <taxon>Myomorpha</taxon>
        <taxon>Muroidea</taxon>
        <taxon>Muridae</taxon>
        <taxon>Murinae</taxon>
        <taxon>Rattus</taxon>
    </lineage>
</organism>
<proteinExistence type="predicted"/>
<accession>A6I207</accession>
<evidence type="ECO:0000313" key="2">
    <source>
        <dbReference type="Proteomes" id="UP000234681"/>
    </source>
</evidence>
<evidence type="ECO:0000313" key="1">
    <source>
        <dbReference type="EMBL" id="EDL77570.1"/>
    </source>
</evidence>
<dbReference type="Proteomes" id="UP000234681">
    <property type="component" value="Chromosome 8"/>
</dbReference>
<sequence>MCLPCCAAFGGLCQGGVRV</sequence>
<dbReference type="EMBL" id="CH473954">
    <property type="protein sequence ID" value="EDL77570.1"/>
    <property type="molecule type" value="Genomic_DNA"/>
</dbReference>
<name>A6I207_RAT</name>
<reference evidence="1 2" key="1">
    <citation type="submission" date="2005-09" db="EMBL/GenBank/DDBJ databases">
        <authorList>
            <person name="Mural R.J."/>
            <person name="Li P.W."/>
            <person name="Adams M.D."/>
            <person name="Amanatides P.G."/>
            <person name="Baden-Tillson H."/>
            <person name="Barnstead M."/>
            <person name="Chin S.H."/>
            <person name="Dew I."/>
            <person name="Evans C.A."/>
            <person name="Ferriera S."/>
            <person name="Flanigan M."/>
            <person name="Fosler C."/>
            <person name="Glodek A."/>
            <person name="Gu Z."/>
            <person name="Holt R.A."/>
            <person name="Jennings D."/>
            <person name="Kraft C.L."/>
            <person name="Lu F."/>
            <person name="Nguyen T."/>
            <person name="Nusskern D.R."/>
            <person name="Pfannkoch C.M."/>
            <person name="Sitter C."/>
            <person name="Sutton G.G."/>
            <person name="Venter J.C."/>
            <person name="Wang Z."/>
            <person name="Woodage T."/>
            <person name="Zheng X.H."/>
            <person name="Zhong F."/>
        </authorList>
    </citation>
    <scope>NUCLEOTIDE SEQUENCE [LARGE SCALE GENOMIC DNA]</scope>
    <source>
        <strain>BN</strain>
        <strain evidence="2">Sprague-Dawley</strain>
    </source>
</reference>
<gene>
    <name evidence="1" type="ORF">rCG_25131</name>
</gene>